<organism evidence="2">
    <name type="scientific">Kitasatospora camelliae</name>
    <dbReference type="NCBI Taxonomy" id="3156397"/>
    <lineage>
        <taxon>Bacteria</taxon>
        <taxon>Bacillati</taxon>
        <taxon>Actinomycetota</taxon>
        <taxon>Actinomycetes</taxon>
        <taxon>Kitasatosporales</taxon>
        <taxon>Streptomycetaceae</taxon>
        <taxon>Kitasatospora</taxon>
    </lineage>
</organism>
<feature type="region of interest" description="Disordered" evidence="1">
    <location>
        <begin position="754"/>
        <end position="805"/>
    </location>
</feature>
<keyword evidence="2" id="KW-0614">Plasmid</keyword>
<proteinExistence type="predicted"/>
<dbReference type="RefSeq" id="WP_354645223.1">
    <property type="nucleotide sequence ID" value="NZ_CP159873.1"/>
</dbReference>
<reference evidence="2" key="1">
    <citation type="submission" date="2024-06" db="EMBL/GenBank/DDBJ databases">
        <title>The genome sequences of Kitasatospora sp. strain HUAS MG31.</title>
        <authorList>
            <person name="Mo P."/>
        </authorList>
    </citation>
    <scope>NUCLEOTIDE SEQUENCE</scope>
    <source>
        <strain evidence="2">HUAS MG31</strain>
        <plasmid evidence="2">punmamed1</plasmid>
    </source>
</reference>
<sequence>MTSVMDQIYQQLKSVLGGTNSNQFLSMTVPGTMLNPGDFAYDTTKVKPAVVAEAESRLVDQMFDIAEITGSGNGQHVSAQYLQALSTLVPKFDPMMPTVKNRLREFLRSPAPPDAVVDGDPFTGSTLEELYFALYDSWLRKKGAWEQQVVKQKQELTKEQFVEWYEGHAETELAAIDAAEGRLVSVFSPSDMKAILGALAAGPGGEITDAVSQVLDMRLPSPSGGYVFPIDLSPSDWFRELASDQAPVDLLDDPRFIALSLTGRRQALDATISQVKALISRMPTAGALATATAAVTTAQTEFTAAQNTLVNQYSANTVTAIDLVLAAIAPGGAATVDALDKQVAAVSSAKGESLPATKAMRANGMPLSPADLQKLLDGHQRVLDAQSKLITSAQNLADAGMNLASEQAQTFGELPVMLDRLRSQLADVTALQAQLATIAANPAPTPVPAKNVAQDEKSITAVRTIINEAESATSAATWLTRLYVIVKEADAAKPLYTTSVTAWLAFVADALTGAVNDVAHAAAEVRQAALDASNAPGATGETVKAAVGRAIEGRPTAVVPVLQTITDEIGSASAAAGALEKVDSQIKRLNAEGQSAVTAGLSAVSNAQKQAFPPAPAPPSDTVTAAIPTGITALHDYLTGATNAAAVSLAAASAAASAAAQHAKGYQESTDPSSARSQTADRWMELKFSLKSSEMTSNKSTSSLYSQTNWRTSLFLGSASGSSKPAQYQLMFRSRAACGPAPASSHRLPAAALASCKQRGWGPSGEEQPRQGAGTPPGSPRPASRPVPVVPTRQDADRGFPCSASVGRESVISPVPLSLFHPVPTG</sequence>
<dbReference type="EMBL" id="CP159873">
    <property type="protein sequence ID" value="XCM84284.1"/>
    <property type="molecule type" value="Genomic_DNA"/>
</dbReference>
<evidence type="ECO:0000313" key="2">
    <source>
        <dbReference type="EMBL" id="XCM84284.1"/>
    </source>
</evidence>
<geneLocation type="plasmid" evidence="2">
    <name>punmamed1</name>
</geneLocation>
<dbReference type="KEGG" id="kcm:ABWK59_35565"/>
<gene>
    <name evidence="2" type="ORF">ABWK59_35565</name>
</gene>
<protein>
    <submittedName>
        <fullName evidence="2">Uncharacterized protein</fullName>
    </submittedName>
</protein>
<evidence type="ECO:0000256" key="1">
    <source>
        <dbReference type="SAM" id="MobiDB-lite"/>
    </source>
</evidence>
<name>A0AAU8K8C1_9ACTN</name>
<feature type="compositionally biased region" description="Pro residues" evidence="1">
    <location>
        <begin position="777"/>
        <end position="789"/>
    </location>
</feature>
<dbReference type="AlphaFoldDB" id="A0AAU8K8C1"/>
<accession>A0AAU8K8C1</accession>